<dbReference type="EMBL" id="CP063458">
    <property type="protein sequence ID" value="QOV90361.1"/>
    <property type="molecule type" value="Genomic_DNA"/>
</dbReference>
<evidence type="ECO:0000313" key="1">
    <source>
        <dbReference type="EMBL" id="QOV90361.1"/>
    </source>
</evidence>
<gene>
    <name evidence="1" type="ORF">IPV69_03035</name>
</gene>
<accession>A0A7M2WZT9</accession>
<dbReference type="RefSeq" id="WP_206293442.1">
    <property type="nucleotide sequence ID" value="NZ_CP063458.1"/>
</dbReference>
<dbReference type="Proteomes" id="UP000593765">
    <property type="component" value="Chromosome"/>
</dbReference>
<organism evidence="1 2">
    <name type="scientific">Humisphaera borealis</name>
    <dbReference type="NCBI Taxonomy" id="2807512"/>
    <lineage>
        <taxon>Bacteria</taxon>
        <taxon>Pseudomonadati</taxon>
        <taxon>Planctomycetota</taxon>
        <taxon>Phycisphaerae</taxon>
        <taxon>Tepidisphaerales</taxon>
        <taxon>Tepidisphaeraceae</taxon>
        <taxon>Humisphaera</taxon>
    </lineage>
</organism>
<dbReference type="KEGG" id="hbs:IPV69_03035"/>
<evidence type="ECO:0000313" key="2">
    <source>
        <dbReference type="Proteomes" id="UP000593765"/>
    </source>
</evidence>
<proteinExistence type="predicted"/>
<reference evidence="1 2" key="1">
    <citation type="submission" date="2020-10" db="EMBL/GenBank/DDBJ databases">
        <title>Wide distribution of Phycisphaera-like planctomycetes from WD2101 soil group in peatlands and genome analysis of the first cultivated representative.</title>
        <authorList>
            <person name="Dedysh S.N."/>
            <person name="Beletsky A.V."/>
            <person name="Ivanova A."/>
            <person name="Kulichevskaya I.S."/>
            <person name="Suzina N.E."/>
            <person name="Philippov D.A."/>
            <person name="Rakitin A.L."/>
            <person name="Mardanov A.V."/>
            <person name="Ravin N.V."/>
        </authorList>
    </citation>
    <scope>NUCLEOTIDE SEQUENCE [LARGE SCALE GENOMIC DNA]</scope>
    <source>
        <strain evidence="1 2">M1803</strain>
    </source>
</reference>
<sequence length="149" mass="17124">MFVLIGIGGAYTGVCGLRNRTLVASDDAVLKVSHGPLPLFRNALLHRHDVLQLFIRNRWPGSGGASLYALLEDGRQVRLLVCSPDTAIWLERQLEEHWGVVHREVICPSCGYDLRMTLRVCPECGRPLTENKHIRRRWRDWMRSRSPKR</sequence>
<keyword evidence="2" id="KW-1185">Reference proteome</keyword>
<name>A0A7M2WZT9_9BACT</name>
<evidence type="ECO:0008006" key="3">
    <source>
        <dbReference type="Google" id="ProtNLM"/>
    </source>
</evidence>
<dbReference type="AlphaFoldDB" id="A0A7M2WZT9"/>
<protein>
    <recommendedName>
        <fullName evidence="3">Zinc ribbon domain-containing protein</fullName>
    </recommendedName>
</protein>